<feature type="chain" id="PRO_5005283255" description="PASTA domain protein" evidence="1">
    <location>
        <begin position="19"/>
        <end position="104"/>
    </location>
</feature>
<dbReference type="RefSeq" id="WP_048472018.1">
    <property type="nucleotide sequence ID" value="NZ_JYNL01000060.1"/>
</dbReference>
<name>A0A0J6VJG7_9MYCO</name>
<reference evidence="2 3" key="1">
    <citation type="journal article" date="2015" name="Genome Biol. Evol.">
        <title>Characterization of Three Mycobacterium spp. with Potential Use in Bioremediation by Genome Sequencing and Comparative Genomics.</title>
        <authorList>
            <person name="Das S."/>
            <person name="Pettersson B.M."/>
            <person name="Behra P.R."/>
            <person name="Ramesh M."/>
            <person name="Dasgupta S."/>
            <person name="Bhattacharya A."/>
            <person name="Kirsebom L.A."/>
        </authorList>
    </citation>
    <scope>NUCLEOTIDE SEQUENCE [LARGE SCALE GENOMIC DNA]</scope>
    <source>
        <strain evidence="2 3">DSM 43826</strain>
    </source>
</reference>
<accession>A0A0J6VJG7</accession>
<dbReference type="Proteomes" id="UP000036513">
    <property type="component" value="Unassembled WGS sequence"/>
</dbReference>
<dbReference type="PATRIC" id="fig|37916.4.peg.4665"/>
<comment type="caution">
    <text evidence="2">The sequence shown here is derived from an EMBL/GenBank/DDBJ whole genome shotgun (WGS) entry which is preliminary data.</text>
</comment>
<feature type="signal peptide" evidence="1">
    <location>
        <begin position="1"/>
        <end position="18"/>
    </location>
</feature>
<sequence precursor="true">MFTVLLAGAPALAGNAAADDAASTGTWTMPDVKGSILQTAVDDVRSAAGDAPIQFQFVPRHVNQVVYNLTNWAVCYTSPNADRDVSSAKKQKVILSLRRLNEKC</sequence>
<evidence type="ECO:0000313" key="2">
    <source>
        <dbReference type="EMBL" id="KMO71135.1"/>
    </source>
</evidence>
<proteinExistence type="predicted"/>
<evidence type="ECO:0008006" key="4">
    <source>
        <dbReference type="Google" id="ProtNLM"/>
    </source>
</evidence>
<organism evidence="2 3">
    <name type="scientific">Mycolicibacterium chlorophenolicum</name>
    <dbReference type="NCBI Taxonomy" id="37916"/>
    <lineage>
        <taxon>Bacteria</taxon>
        <taxon>Bacillati</taxon>
        <taxon>Actinomycetota</taxon>
        <taxon>Actinomycetes</taxon>
        <taxon>Mycobacteriales</taxon>
        <taxon>Mycobacteriaceae</taxon>
        <taxon>Mycolicibacterium</taxon>
    </lineage>
</organism>
<keyword evidence="1" id="KW-0732">Signal</keyword>
<gene>
    <name evidence="2" type="ORF">MCHLDSM_04664</name>
</gene>
<dbReference type="AlphaFoldDB" id="A0A0J6VJG7"/>
<keyword evidence="3" id="KW-1185">Reference proteome</keyword>
<evidence type="ECO:0000313" key="3">
    <source>
        <dbReference type="Proteomes" id="UP000036513"/>
    </source>
</evidence>
<dbReference type="EMBL" id="JYNL01000060">
    <property type="protein sequence ID" value="KMO71135.1"/>
    <property type="molecule type" value="Genomic_DNA"/>
</dbReference>
<evidence type="ECO:0000256" key="1">
    <source>
        <dbReference type="SAM" id="SignalP"/>
    </source>
</evidence>
<protein>
    <recommendedName>
        <fullName evidence="4">PASTA domain protein</fullName>
    </recommendedName>
</protein>